<dbReference type="SMART" id="SM00382">
    <property type="entry name" value="AAA"/>
    <property type="match status" value="1"/>
</dbReference>
<dbReference type="Gene3D" id="3.40.50.300">
    <property type="entry name" value="P-loop containing nucleotide triphosphate hydrolases"/>
    <property type="match status" value="1"/>
</dbReference>
<accession>A0A9W6D5J1</accession>
<evidence type="ECO:0000313" key="8">
    <source>
        <dbReference type="Proteomes" id="UP001144372"/>
    </source>
</evidence>
<sequence>MKRQTLLEARDLAVGYRKPRRPPRIVTEGINIALREGEFVCLLGPNGAGKSTLIRTLCGMHPPLSGTVCIAGEPLKELSPHMLAQRMSLVLTQRVAVGMMPVKTLVALGRHPYTDWAGRLGKKDEEAVWRAIADVGIEELAHRPVCELSDGERQKVMIARALAQEPQVMILDEATAFLDLPRRVELMHLLKGLVHDGQRAILLSTHDLDLALRCADRLWLLPAGGPLLEGVPEDLVLCDAFAKTFADAGVSFDKGSGAFTLSNAERGEIGLCGEGVHAMWTYRALERAGYRVLPQGKTERCVEVTCENGSISWHIRGSNKAYTSLEALLAGLEYRWTALHEECAKPLTEELSHAD</sequence>
<dbReference type="GO" id="GO:0005524">
    <property type="term" value="F:ATP binding"/>
    <property type="evidence" value="ECO:0007669"/>
    <property type="project" value="UniProtKB-KW"/>
</dbReference>
<dbReference type="InterPro" id="IPR003593">
    <property type="entry name" value="AAA+_ATPase"/>
</dbReference>
<keyword evidence="2" id="KW-0547">Nucleotide-binding</keyword>
<comment type="caution">
    <text evidence="7">The sequence shown here is derived from an EMBL/GenBank/DDBJ whole genome shotgun (WGS) entry which is preliminary data.</text>
</comment>
<dbReference type="RefSeq" id="WP_281793984.1">
    <property type="nucleotide sequence ID" value="NZ_BSDR01000001.1"/>
</dbReference>
<evidence type="ECO:0000256" key="2">
    <source>
        <dbReference type="ARBA" id="ARBA00022741"/>
    </source>
</evidence>
<dbReference type="PANTHER" id="PTHR42794">
    <property type="entry name" value="HEMIN IMPORT ATP-BINDING PROTEIN HMUV"/>
    <property type="match status" value="1"/>
</dbReference>
<dbReference type="InterPro" id="IPR003439">
    <property type="entry name" value="ABC_transporter-like_ATP-bd"/>
</dbReference>
<evidence type="ECO:0000256" key="5">
    <source>
        <dbReference type="ARBA" id="ARBA00037066"/>
    </source>
</evidence>
<dbReference type="Pfam" id="PF00005">
    <property type="entry name" value="ABC_tran"/>
    <property type="match status" value="1"/>
</dbReference>
<proteinExistence type="predicted"/>
<dbReference type="SUPFAM" id="SSF52540">
    <property type="entry name" value="P-loop containing nucleoside triphosphate hydrolases"/>
    <property type="match status" value="1"/>
</dbReference>
<dbReference type="EMBL" id="BSDR01000001">
    <property type="protein sequence ID" value="GLI34617.1"/>
    <property type="molecule type" value="Genomic_DNA"/>
</dbReference>
<dbReference type="CDD" id="cd03214">
    <property type="entry name" value="ABC_Iron-Siderophores_B12_Hemin"/>
    <property type="match status" value="1"/>
</dbReference>
<dbReference type="Proteomes" id="UP001144372">
    <property type="component" value="Unassembled WGS sequence"/>
</dbReference>
<name>A0A9W6D5J1_9BACT</name>
<comment type="function">
    <text evidence="5">Part of the ABC transporter complex HmuTUV involved in hemin import. Responsible for energy coupling to the transport system.</text>
</comment>
<dbReference type="AlphaFoldDB" id="A0A9W6D5J1"/>
<evidence type="ECO:0000313" key="7">
    <source>
        <dbReference type="EMBL" id="GLI34617.1"/>
    </source>
</evidence>
<protein>
    <submittedName>
        <fullName evidence="7">ATP-binding protein</fullName>
    </submittedName>
</protein>
<evidence type="ECO:0000256" key="4">
    <source>
        <dbReference type="ARBA" id="ARBA00022967"/>
    </source>
</evidence>
<feature type="domain" description="ABC transporter" evidence="6">
    <location>
        <begin position="7"/>
        <end position="248"/>
    </location>
</feature>
<evidence type="ECO:0000256" key="3">
    <source>
        <dbReference type="ARBA" id="ARBA00022840"/>
    </source>
</evidence>
<keyword evidence="8" id="KW-1185">Reference proteome</keyword>
<evidence type="ECO:0000256" key="1">
    <source>
        <dbReference type="ARBA" id="ARBA00022448"/>
    </source>
</evidence>
<gene>
    <name evidence="7" type="ORF">DAMNIGENAA_20500</name>
</gene>
<keyword evidence="4" id="KW-1278">Translocase</keyword>
<organism evidence="7 8">
    <name type="scientific">Desulforhabdus amnigena</name>
    <dbReference type="NCBI Taxonomy" id="40218"/>
    <lineage>
        <taxon>Bacteria</taxon>
        <taxon>Pseudomonadati</taxon>
        <taxon>Thermodesulfobacteriota</taxon>
        <taxon>Syntrophobacteria</taxon>
        <taxon>Syntrophobacterales</taxon>
        <taxon>Syntrophobacteraceae</taxon>
        <taxon>Desulforhabdus</taxon>
    </lineage>
</organism>
<dbReference type="GO" id="GO:0016887">
    <property type="term" value="F:ATP hydrolysis activity"/>
    <property type="evidence" value="ECO:0007669"/>
    <property type="project" value="InterPro"/>
</dbReference>
<keyword evidence="3 7" id="KW-0067">ATP-binding</keyword>
<keyword evidence="1" id="KW-0813">Transport</keyword>
<dbReference type="PANTHER" id="PTHR42794:SF1">
    <property type="entry name" value="HEMIN IMPORT ATP-BINDING PROTEIN HMUV"/>
    <property type="match status" value="1"/>
</dbReference>
<dbReference type="PROSITE" id="PS50893">
    <property type="entry name" value="ABC_TRANSPORTER_2"/>
    <property type="match status" value="1"/>
</dbReference>
<reference evidence="7" key="1">
    <citation type="submission" date="2022-12" db="EMBL/GenBank/DDBJ databases">
        <title>Reference genome sequencing for broad-spectrum identification of bacterial and archaeal isolates by mass spectrometry.</title>
        <authorList>
            <person name="Sekiguchi Y."/>
            <person name="Tourlousse D.M."/>
        </authorList>
    </citation>
    <scope>NUCLEOTIDE SEQUENCE</scope>
    <source>
        <strain evidence="7">ASRB1</strain>
    </source>
</reference>
<dbReference type="InterPro" id="IPR027417">
    <property type="entry name" value="P-loop_NTPase"/>
</dbReference>
<evidence type="ECO:0000259" key="6">
    <source>
        <dbReference type="PROSITE" id="PS50893"/>
    </source>
</evidence>